<evidence type="ECO:0000313" key="2">
    <source>
        <dbReference type="EMBL" id="GAS81678.1"/>
    </source>
</evidence>
<gene>
    <name evidence="2" type="ORF">PAHA3_1752</name>
</gene>
<dbReference type="SUPFAM" id="SSF52821">
    <property type="entry name" value="Rhodanese/Cell cycle control phosphatase"/>
    <property type="match status" value="1"/>
</dbReference>
<dbReference type="Proteomes" id="UP000069697">
    <property type="component" value="Unassembled WGS sequence"/>
</dbReference>
<feature type="domain" description="Rhodanese" evidence="1">
    <location>
        <begin position="40"/>
        <end position="108"/>
    </location>
</feature>
<reference evidence="3" key="2">
    <citation type="submission" date="2016-01" db="EMBL/GenBank/DDBJ databases">
        <title>Draft Genome Sequence of Paenibacillus amylolyticus Heshi-A3 that Was Isolated from Fermented Rice Bran with Aging Salted Mackerel, Which Was Named Heshiko as Traditional Fermented Seafood in Japan.</title>
        <authorList>
            <person name="Akuzawa S."/>
            <person name="Nakagawa J."/>
            <person name="Kanekatsu T."/>
            <person name="Kubota E."/>
            <person name="Ohtake R."/>
            <person name="Suzuki T."/>
            <person name="Kanesaki Y."/>
        </authorList>
    </citation>
    <scope>NUCLEOTIDE SEQUENCE [LARGE SCALE GENOMIC DNA]</scope>
    <source>
        <strain evidence="3">Heshi-A3</strain>
    </source>
</reference>
<comment type="caution">
    <text evidence="2">The sequence shown here is derived from an EMBL/GenBank/DDBJ whole genome shotgun (WGS) entry which is preliminary data.</text>
</comment>
<dbReference type="OrthoDB" id="2621386at2"/>
<dbReference type="InterPro" id="IPR036873">
    <property type="entry name" value="Rhodanese-like_dom_sf"/>
</dbReference>
<evidence type="ECO:0000259" key="1">
    <source>
        <dbReference type="PROSITE" id="PS50206"/>
    </source>
</evidence>
<protein>
    <recommendedName>
        <fullName evidence="1">Rhodanese domain-containing protein</fullName>
    </recommendedName>
</protein>
<dbReference type="InterPro" id="IPR001763">
    <property type="entry name" value="Rhodanese-like_dom"/>
</dbReference>
<sequence>MMGFMLLSFILVFYIAVRPFWPLANLKHIDYQEFLRQQSDFRQYKVIDIRDATDYLADPTPDTINISLGRLAFTWEKYLLREDNVIIMSPGVLQSKKAARILRKRGFKCLYVMKYKVDVIS</sequence>
<proteinExistence type="predicted"/>
<evidence type="ECO:0000313" key="3">
    <source>
        <dbReference type="Proteomes" id="UP000069697"/>
    </source>
</evidence>
<organism evidence="2 3">
    <name type="scientific">Paenibacillus amylolyticus</name>
    <dbReference type="NCBI Taxonomy" id="1451"/>
    <lineage>
        <taxon>Bacteria</taxon>
        <taxon>Bacillati</taxon>
        <taxon>Bacillota</taxon>
        <taxon>Bacilli</taxon>
        <taxon>Bacillales</taxon>
        <taxon>Paenibacillaceae</taxon>
        <taxon>Paenibacillus</taxon>
    </lineage>
</organism>
<name>A0A124DXN9_PAEAM</name>
<dbReference type="Gene3D" id="3.40.250.10">
    <property type="entry name" value="Rhodanese-like domain"/>
    <property type="match status" value="1"/>
</dbReference>
<dbReference type="RefSeq" id="WP_062834350.1">
    <property type="nucleotide sequence ID" value="NZ_BCNV01000001.1"/>
</dbReference>
<accession>A0A124DXN9</accession>
<dbReference type="CDD" id="cd00158">
    <property type="entry name" value="RHOD"/>
    <property type="match status" value="1"/>
</dbReference>
<dbReference type="AlphaFoldDB" id="A0A124DXN9"/>
<reference evidence="2 3" key="1">
    <citation type="journal article" date="2016" name="Genome Announc.">
        <title>Draft Genome Sequence of Paenibacillus amylolyticus Heshi-A3, Isolated from Fermented Rice Bran in a Japanese Fermented Seafood Dish.</title>
        <authorList>
            <person name="Akuzawa S."/>
            <person name="Nagaoka J."/>
            <person name="Kanekatsu M."/>
            <person name="Kubota E."/>
            <person name="Ohtake R."/>
            <person name="Suzuki T."/>
            <person name="Kanesaki Y."/>
        </authorList>
    </citation>
    <scope>NUCLEOTIDE SEQUENCE [LARGE SCALE GENOMIC DNA]</scope>
    <source>
        <strain evidence="2 3">Heshi-A3</strain>
    </source>
</reference>
<dbReference type="PROSITE" id="PS50206">
    <property type="entry name" value="RHODANESE_3"/>
    <property type="match status" value="1"/>
</dbReference>
<dbReference type="EMBL" id="BCNV01000001">
    <property type="protein sequence ID" value="GAS81678.1"/>
    <property type="molecule type" value="Genomic_DNA"/>
</dbReference>